<name>A0A1H3BD40_9RHOB</name>
<dbReference type="EMBL" id="FNOM01000008">
    <property type="protein sequence ID" value="SDX39826.1"/>
    <property type="molecule type" value="Genomic_DNA"/>
</dbReference>
<reference evidence="2 3" key="1">
    <citation type="submission" date="2016-10" db="EMBL/GenBank/DDBJ databases">
        <authorList>
            <person name="de Groot N.N."/>
        </authorList>
    </citation>
    <scope>NUCLEOTIDE SEQUENCE [LARGE SCALE GENOMIC DNA]</scope>
    <source>
        <strain evidence="2 3">CGMCC 1.8894</strain>
    </source>
</reference>
<evidence type="ECO:0000256" key="1">
    <source>
        <dbReference type="SAM" id="MobiDB-lite"/>
    </source>
</evidence>
<sequence>MRDGADLMKYCAKFDADAQKLDGHGASVGVVPPGGFALPHTGLVRGTRGQADPAVQNSVRGY</sequence>
<organism evidence="2 3">
    <name type="scientific">Roseicitreum antarcticum</name>
    <dbReference type="NCBI Taxonomy" id="564137"/>
    <lineage>
        <taxon>Bacteria</taxon>
        <taxon>Pseudomonadati</taxon>
        <taxon>Pseudomonadota</taxon>
        <taxon>Alphaproteobacteria</taxon>
        <taxon>Rhodobacterales</taxon>
        <taxon>Paracoccaceae</taxon>
        <taxon>Roseicitreum</taxon>
    </lineage>
</organism>
<dbReference type="AlphaFoldDB" id="A0A1H3BD40"/>
<proteinExistence type="predicted"/>
<accession>A0A1H3BD40</accession>
<evidence type="ECO:0000313" key="3">
    <source>
        <dbReference type="Proteomes" id="UP000198539"/>
    </source>
</evidence>
<dbReference type="Proteomes" id="UP000198539">
    <property type="component" value="Unassembled WGS sequence"/>
</dbReference>
<keyword evidence="3" id="KW-1185">Reference proteome</keyword>
<feature type="region of interest" description="Disordered" evidence="1">
    <location>
        <begin position="43"/>
        <end position="62"/>
    </location>
</feature>
<gene>
    <name evidence="2" type="ORF">SAMN04488238_10812</name>
</gene>
<evidence type="ECO:0000313" key="2">
    <source>
        <dbReference type="EMBL" id="SDX39826.1"/>
    </source>
</evidence>
<dbReference type="STRING" id="564137.SAMN04488238_10812"/>
<protein>
    <submittedName>
        <fullName evidence="2">Uncharacterized protein</fullName>
    </submittedName>
</protein>